<dbReference type="InterPro" id="IPR050845">
    <property type="entry name" value="Cu-binding_ET"/>
</dbReference>
<dbReference type="Gene3D" id="2.60.40.420">
    <property type="entry name" value="Cupredoxins - blue copper proteins"/>
    <property type="match status" value="1"/>
</dbReference>
<dbReference type="InterPro" id="IPR008972">
    <property type="entry name" value="Cupredoxin"/>
</dbReference>
<dbReference type="AlphaFoldDB" id="F3KKH6"/>
<dbReference type="GO" id="GO:0009055">
    <property type="term" value="F:electron transfer activity"/>
    <property type="evidence" value="ECO:0007669"/>
    <property type="project" value="InterPro"/>
</dbReference>
<organism evidence="4">
    <name type="scientific">Candidatus Nitrosarchaeum limnium SFB1</name>
    <dbReference type="NCBI Taxonomy" id="886738"/>
    <lineage>
        <taxon>Archaea</taxon>
        <taxon>Nitrososphaerota</taxon>
        <taxon>Nitrososphaeria</taxon>
        <taxon>Nitrosopumilales</taxon>
        <taxon>Nitrosopumilaceae</taxon>
        <taxon>Nitrosarchaeum</taxon>
    </lineage>
</organism>
<dbReference type="PANTHER" id="PTHR38439">
    <property type="entry name" value="AURACYANIN-B"/>
    <property type="match status" value="1"/>
</dbReference>
<feature type="domain" description="Blue (type 1) copper" evidence="3">
    <location>
        <begin position="96"/>
        <end position="204"/>
    </location>
</feature>
<dbReference type="EMBL" id="AEGP01000036">
    <property type="protein sequence ID" value="EGG42124.1"/>
    <property type="molecule type" value="Genomic_DNA"/>
</dbReference>
<dbReference type="STRING" id="886738.Nlim_0993"/>
<evidence type="ECO:0000256" key="1">
    <source>
        <dbReference type="ARBA" id="ARBA00022723"/>
    </source>
</evidence>
<dbReference type="PATRIC" id="fig|886738.10.peg.1098"/>
<reference evidence="4" key="1">
    <citation type="journal article" date="2011" name="PLoS ONE">
        <title>Genome of a low-salinity ammonia-oxidizing archaeon determined by single-cell and metagenomic analysis.</title>
        <authorList>
            <person name="Blainey P.C."/>
            <person name="Mosier A.C."/>
            <person name="Potanina A."/>
            <person name="Francis C.A."/>
            <person name="Quake S.R."/>
        </authorList>
    </citation>
    <scope>NUCLEOTIDE SEQUENCE [LARGE SCALE GENOMIC DNA]</scope>
    <source>
        <strain evidence="4">SFB1</strain>
    </source>
</reference>
<dbReference type="Proteomes" id="UP000004348">
    <property type="component" value="Chromosome"/>
</dbReference>
<dbReference type="Pfam" id="PF00127">
    <property type="entry name" value="Copper-bind"/>
    <property type="match status" value="1"/>
</dbReference>
<dbReference type="InterPro" id="IPR000923">
    <property type="entry name" value="BlueCu_1"/>
</dbReference>
<dbReference type="SUPFAM" id="SSF49503">
    <property type="entry name" value="Cupredoxins"/>
    <property type="match status" value="1"/>
</dbReference>
<dbReference type="PANTHER" id="PTHR38439:SF3">
    <property type="entry name" value="COPPER-RESISTANT CUPROPROTEIN COPI"/>
    <property type="match status" value="1"/>
</dbReference>
<sequence length="204" mass="22403">MIRSSKIAIISGIIAIILISAALAVHFRLSETEKNEVESGLEQNEKESASQVIDEIVNSIQNKPESENEQNEIGEENESETILPYYVKMIDGVQVVTVNATELKFVPSEIHINSGMTKFVMVNNGVGEHELVVYDASKKEIVDKAELVEDEETIAKNIIFEIDHTSAGQTAESDIIDLKEGSYVIGCHIPGHYEAGMKGTLTVN</sequence>
<accession>F3KKH6</accession>
<keyword evidence="2" id="KW-0186">Copper</keyword>
<dbReference type="PROSITE" id="PS00079">
    <property type="entry name" value="MULTICOPPER_OXIDASE1"/>
    <property type="match status" value="1"/>
</dbReference>
<dbReference type="InterPro" id="IPR033138">
    <property type="entry name" value="Cu_oxidase_CS"/>
</dbReference>
<evidence type="ECO:0000256" key="2">
    <source>
        <dbReference type="ARBA" id="ARBA00023008"/>
    </source>
</evidence>
<gene>
    <name evidence="4" type="ORF">Nlim_0993</name>
</gene>
<keyword evidence="1" id="KW-0479">Metal-binding</keyword>
<proteinExistence type="predicted"/>
<protein>
    <recommendedName>
        <fullName evidence="3">Blue (type 1) copper domain-containing protein</fullName>
    </recommendedName>
</protein>
<evidence type="ECO:0000313" key="4">
    <source>
        <dbReference type="EMBL" id="EGG42124.1"/>
    </source>
</evidence>
<name>F3KKH6_9ARCH</name>
<comment type="caution">
    <text evidence="4">The sequence shown here is derived from an EMBL/GenBank/DDBJ whole genome shotgun (WGS) entry which is preliminary data.</text>
</comment>
<evidence type="ECO:0000259" key="3">
    <source>
        <dbReference type="Pfam" id="PF00127"/>
    </source>
</evidence>
<dbReference type="HOGENOM" id="CLU_1340688_0_0_2"/>
<dbReference type="GO" id="GO:0005507">
    <property type="term" value="F:copper ion binding"/>
    <property type="evidence" value="ECO:0007669"/>
    <property type="project" value="InterPro"/>
</dbReference>